<keyword evidence="9" id="KW-1185">Reference proteome</keyword>
<dbReference type="InterPro" id="IPR019585">
    <property type="entry name" value="Rpn7/CSN1"/>
</dbReference>
<dbReference type="PANTHER" id="PTHR14145:SF2">
    <property type="entry name" value="COP9 SIGNALOSOME COMPLEX SUBUNIT 1"/>
    <property type="match status" value="1"/>
</dbReference>
<dbReference type="AlphaFoldDB" id="A0A4P9XE53"/>
<dbReference type="STRING" id="1555241.A0A4P9XE53"/>
<dbReference type="GO" id="GO:0008180">
    <property type="term" value="C:COP9 signalosome"/>
    <property type="evidence" value="ECO:0007669"/>
    <property type="project" value="UniProtKB-KW"/>
</dbReference>
<dbReference type="PANTHER" id="PTHR14145">
    <property type="entry name" value="26S PROTESOME SUBUNIT 6"/>
    <property type="match status" value="1"/>
</dbReference>
<evidence type="ECO:0000313" key="9">
    <source>
        <dbReference type="Proteomes" id="UP000274922"/>
    </source>
</evidence>
<feature type="domain" description="PCI" evidence="7">
    <location>
        <begin position="195"/>
        <end position="362"/>
    </location>
</feature>
<proteinExistence type="inferred from homology"/>
<dbReference type="EMBL" id="ML014118">
    <property type="protein sequence ID" value="RKP03793.1"/>
    <property type="molecule type" value="Genomic_DNA"/>
</dbReference>
<evidence type="ECO:0000256" key="2">
    <source>
        <dbReference type="ARBA" id="ARBA00004496"/>
    </source>
</evidence>
<dbReference type="GO" id="GO:0005737">
    <property type="term" value="C:cytoplasm"/>
    <property type="evidence" value="ECO:0007669"/>
    <property type="project" value="UniProtKB-SubCell"/>
</dbReference>
<evidence type="ECO:0000256" key="3">
    <source>
        <dbReference type="ARBA" id="ARBA00008793"/>
    </source>
</evidence>
<keyword evidence="5" id="KW-0736">Signalosome</keyword>
<dbReference type="InterPro" id="IPR000717">
    <property type="entry name" value="PCI_dom"/>
</dbReference>
<dbReference type="SMART" id="SM00088">
    <property type="entry name" value="PINT"/>
    <property type="match status" value="1"/>
</dbReference>
<evidence type="ECO:0000256" key="5">
    <source>
        <dbReference type="ARBA" id="ARBA00022790"/>
    </source>
</evidence>
<accession>A0A4P9XE53</accession>
<sequence length="406" mass="44572">MPRVQRLLFIGQHCPPLRVDAYRDALQTVVHATRHVALYLDTHARLNAALAAAGMLEVPADAAWVAATADAVRHTSERLETALRQSRSNLLKEQIRLAQLALGDHAWQCGELQTAAKCYARSRDYGSTNQHVLERGLREMALALETRNLHLMNTTLATLQALLPASGTMTTAPTALDVGVYVRACRAVMDLHDQRYADVARGLLKLPFPGVHHAAAVLLPHEILWQTVLCGLATLSRAELKALLIEFAPYLDLDGRARDAVQALLDGAYDVLFAALASAEPDCLLDMRLHRAVPTLVAAVRQRALVQYTRPFVSLRLDAMAAKLGLPVDDLERDVCALIAQGLIPMVVDSYAGVLYAKPADQRSRVLQKTLDQADDYVQTVHTMLLRMSLGQSGLAVQSSRDHDVW</sequence>
<dbReference type="InterPro" id="IPR036390">
    <property type="entry name" value="WH_DNA-bd_sf"/>
</dbReference>
<evidence type="ECO:0000313" key="8">
    <source>
        <dbReference type="EMBL" id="RKP03793.1"/>
    </source>
</evidence>
<reference evidence="9" key="1">
    <citation type="journal article" date="2018" name="Nat. Microbiol.">
        <title>Leveraging single-cell genomics to expand the fungal tree of life.</title>
        <authorList>
            <person name="Ahrendt S.R."/>
            <person name="Quandt C.A."/>
            <person name="Ciobanu D."/>
            <person name="Clum A."/>
            <person name="Salamov A."/>
            <person name="Andreopoulos B."/>
            <person name="Cheng J.F."/>
            <person name="Woyke T."/>
            <person name="Pelin A."/>
            <person name="Henrissat B."/>
            <person name="Reynolds N.K."/>
            <person name="Benny G.L."/>
            <person name="Smith M.E."/>
            <person name="James T.Y."/>
            <person name="Grigoriev I.V."/>
        </authorList>
    </citation>
    <scope>NUCLEOTIDE SEQUENCE [LARGE SCALE GENOMIC DNA]</scope>
    <source>
        <strain evidence="9">ATCC 52028</strain>
    </source>
</reference>
<organism evidence="8 9">
    <name type="scientific">Caulochytrium protostelioides</name>
    <dbReference type="NCBI Taxonomy" id="1555241"/>
    <lineage>
        <taxon>Eukaryota</taxon>
        <taxon>Fungi</taxon>
        <taxon>Fungi incertae sedis</taxon>
        <taxon>Chytridiomycota</taxon>
        <taxon>Chytridiomycota incertae sedis</taxon>
        <taxon>Chytridiomycetes</taxon>
        <taxon>Caulochytriales</taxon>
        <taxon>Caulochytriaceae</taxon>
        <taxon>Caulochytrium</taxon>
    </lineage>
</organism>
<dbReference type="Gene3D" id="1.25.40.570">
    <property type="match status" value="1"/>
</dbReference>
<keyword evidence="6" id="KW-0539">Nucleus</keyword>
<keyword evidence="4" id="KW-0963">Cytoplasm</keyword>
<dbReference type="PROSITE" id="PS50250">
    <property type="entry name" value="PCI"/>
    <property type="match status" value="1"/>
</dbReference>
<protein>
    <recommendedName>
        <fullName evidence="7">PCI domain-containing protein</fullName>
    </recommendedName>
</protein>
<dbReference type="Pfam" id="PF01399">
    <property type="entry name" value="PCI"/>
    <property type="match status" value="1"/>
</dbReference>
<evidence type="ECO:0000259" key="7">
    <source>
        <dbReference type="PROSITE" id="PS50250"/>
    </source>
</evidence>
<dbReference type="Pfam" id="PF10602">
    <property type="entry name" value="RPN7"/>
    <property type="match status" value="1"/>
</dbReference>
<evidence type="ECO:0000256" key="4">
    <source>
        <dbReference type="ARBA" id="ARBA00022490"/>
    </source>
</evidence>
<evidence type="ECO:0000256" key="1">
    <source>
        <dbReference type="ARBA" id="ARBA00004123"/>
    </source>
</evidence>
<comment type="similarity">
    <text evidence="3">Belongs to the CSN1 family.</text>
</comment>
<dbReference type="InterPro" id="IPR045135">
    <property type="entry name" value="Rpn7_N"/>
</dbReference>
<dbReference type="OrthoDB" id="422427at2759"/>
<dbReference type="Proteomes" id="UP000274922">
    <property type="component" value="Unassembled WGS sequence"/>
</dbReference>
<gene>
    <name evidence="8" type="ORF">CXG81DRAFT_9144</name>
</gene>
<comment type="subcellular location">
    <subcellularLocation>
        <location evidence="2">Cytoplasm</location>
    </subcellularLocation>
    <subcellularLocation>
        <location evidence="1">Nucleus</location>
    </subcellularLocation>
</comment>
<dbReference type="SUPFAM" id="SSF46785">
    <property type="entry name" value="Winged helix' DNA-binding domain"/>
    <property type="match status" value="1"/>
</dbReference>
<evidence type="ECO:0000256" key="6">
    <source>
        <dbReference type="ARBA" id="ARBA00023242"/>
    </source>
</evidence>
<name>A0A4P9XE53_9FUNG</name>